<dbReference type="EMBL" id="JANVFU010000006">
    <property type="protein sequence ID" value="KAJ3745055.1"/>
    <property type="molecule type" value="Genomic_DNA"/>
</dbReference>
<evidence type="ECO:0000259" key="2">
    <source>
        <dbReference type="Pfam" id="PF20152"/>
    </source>
</evidence>
<reference evidence="3 4" key="1">
    <citation type="journal article" date="2023" name="Proc. Natl. Acad. Sci. U.S.A.">
        <title>A global phylogenomic analysis of the shiitake genus Lentinula.</title>
        <authorList>
            <person name="Sierra-Patev S."/>
            <person name="Min B."/>
            <person name="Naranjo-Ortiz M."/>
            <person name="Looney B."/>
            <person name="Konkel Z."/>
            <person name="Slot J.C."/>
            <person name="Sakamoto Y."/>
            <person name="Steenwyk J.L."/>
            <person name="Rokas A."/>
            <person name="Carro J."/>
            <person name="Camarero S."/>
            <person name="Ferreira P."/>
            <person name="Molpeceres G."/>
            <person name="Ruiz-Duenas F.J."/>
            <person name="Serrano A."/>
            <person name="Henrissat B."/>
            <person name="Drula E."/>
            <person name="Hughes K.W."/>
            <person name="Mata J.L."/>
            <person name="Ishikawa N.K."/>
            <person name="Vargas-Isla R."/>
            <person name="Ushijima S."/>
            <person name="Smith C.A."/>
            <person name="Donoghue J."/>
            <person name="Ahrendt S."/>
            <person name="Andreopoulos W."/>
            <person name="He G."/>
            <person name="LaButti K."/>
            <person name="Lipzen A."/>
            <person name="Ng V."/>
            <person name="Riley R."/>
            <person name="Sandor L."/>
            <person name="Barry K."/>
            <person name="Martinez A.T."/>
            <person name="Xiao Y."/>
            <person name="Gibbons J.G."/>
            <person name="Terashima K."/>
            <person name="Grigoriev I.V."/>
            <person name="Hibbett D."/>
        </authorList>
    </citation>
    <scope>NUCLEOTIDE SEQUENCE [LARGE SCALE GENOMIC DNA]</scope>
    <source>
        <strain evidence="3 4">TFB7810</strain>
    </source>
</reference>
<protein>
    <recommendedName>
        <fullName evidence="2">DUF6534 domain-containing protein</fullName>
    </recommendedName>
</protein>
<name>A0A9W8P1K1_9AGAR</name>
<keyword evidence="1" id="KW-1133">Transmembrane helix</keyword>
<dbReference type="PANTHER" id="PTHR40465:SF1">
    <property type="entry name" value="DUF6534 DOMAIN-CONTAINING PROTEIN"/>
    <property type="match status" value="1"/>
</dbReference>
<proteinExistence type="predicted"/>
<comment type="caution">
    <text evidence="3">The sequence shown here is derived from an EMBL/GenBank/DDBJ whole genome shotgun (WGS) entry which is preliminary data.</text>
</comment>
<organism evidence="3 4">
    <name type="scientific">Lentinula detonsa</name>
    <dbReference type="NCBI Taxonomy" id="2804962"/>
    <lineage>
        <taxon>Eukaryota</taxon>
        <taxon>Fungi</taxon>
        <taxon>Dikarya</taxon>
        <taxon>Basidiomycota</taxon>
        <taxon>Agaricomycotina</taxon>
        <taxon>Agaricomycetes</taxon>
        <taxon>Agaricomycetidae</taxon>
        <taxon>Agaricales</taxon>
        <taxon>Marasmiineae</taxon>
        <taxon>Omphalotaceae</taxon>
        <taxon>Lentinula</taxon>
    </lineage>
</organism>
<accession>A0A9W8P1K1</accession>
<evidence type="ECO:0000313" key="4">
    <source>
        <dbReference type="Proteomes" id="UP001142393"/>
    </source>
</evidence>
<evidence type="ECO:0000313" key="3">
    <source>
        <dbReference type="EMBL" id="KAJ3745055.1"/>
    </source>
</evidence>
<dbReference type="Proteomes" id="UP001142393">
    <property type="component" value="Unassembled WGS sequence"/>
</dbReference>
<feature type="transmembrane region" description="Helical" evidence="1">
    <location>
        <begin position="233"/>
        <end position="255"/>
    </location>
</feature>
<feature type="transmembrane region" description="Helical" evidence="1">
    <location>
        <begin position="195"/>
        <end position="213"/>
    </location>
</feature>
<feature type="transmembrane region" description="Helical" evidence="1">
    <location>
        <begin position="15"/>
        <end position="41"/>
    </location>
</feature>
<dbReference type="AlphaFoldDB" id="A0A9W8P1K1"/>
<keyword evidence="4" id="KW-1185">Reference proteome</keyword>
<sequence length="365" mass="40720">MSSNSSVLADSSEPAAIVINLMSTFGAVMVGSFLSAILWGISTFQVYLYFMTYYDSDSWKMKALVGSHPDYHRTYQTDQSIKIAFLWACDTANEVLIIKANFRVPILNWGDVSGINNQQLELMDHTVTEALVIILVQGWFIRRIYLFNKGRWYMALLMFVLSCWLMIGTIVYLIFGYGRFISTLSTQREVALNMTLRAAAVVVDIAIAVNMIYLLRAQNSVLFKSSRRMVNRILLLSVNSSFVTAVFATTTLILLASQPQNLYYCIPELSLCTVYFSSLLANLNARNYIRGEQNTINTFSSINFHTGGISLQTLPRQQSTNGGSLTQGTKGSTMVIGVETSTAVKSDVTAFDQEESFATTKHDIV</sequence>
<feature type="domain" description="DUF6534" evidence="2">
    <location>
        <begin position="200"/>
        <end position="288"/>
    </location>
</feature>
<evidence type="ECO:0000256" key="1">
    <source>
        <dbReference type="SAM" id="Phobius"/>
    </source>
</evidence>
<dbReference type="PANTHER" id="PTHR40465">
    <property type="entry name" value="CHROMOSOME 1, WHOLE GENOME SHOTGUN SEQUENCE"/>
    <property type="match status" value="1"/>
</dbReference>
<feature type="transmembrane region" description="Helical" evidence="1">
    <location>
        <begin position="152"/>
        <end position="175"/>
    </location>
</feature>
<keyword evidence="1" id="KW-0812">Transmembrane</keyword>
<gene>
    <name evidence="3" type="ORF">DFH05DRAFT_1524688</name>
</gene>
<keyword evidence="1" id="KW-0472">Membrane</keyword>
<feature type="transmembrane region" description="Helical" evidence="1">
    <location>
        <begin position="261"/>
        <end position="283"/>
    </location>
</feature>
<dbReference type="Pfam" id="PF20152">
    <property type="entry name" value="DUF6534"/>
    <property type="match status" value="1"/>
</dbReference>
<dbReference type="InterPro" id="IPR045339">
    <property type="entry name" value="DUF6534"/>
</dbReference>